<dbReference type="InterPro" id="IPR011009">
    <property type="entry name" value="Kinase-like_dom_sf"/>
</dbReference>
<dbReference type="AlphaFoldDB" id="H1SBL4"/>
<evidence type="ECO:0000259" key="1">
    <source>
        <dbReference type="Pfam" id="PF01636"/>
    </source>
</evidence>
<sequence length="356" mass="39997">MTHASAQRETAPADEHPLDLDCTRLAALLHGQGLIEWPSLRAQRLAGGQSNPTYRIWCEGQQYVLRTKPPGKLLSSAHAIDREYRVMHALRESEVPVPRLFLYSEDTSILGSPFYVMEFLQGRVMFDQSLPGLTRGERTAIYREMNRVIAALHRVDYQKIGLADYGKSGNYIARQVSRWSRQCEEAGTHGNTALAALADWLPRHLPPEHQTSLVHGDFRMDNLLFHPTEPRVLGVLDWELSTLGHPVADLAYQCMGWHIPASLWRGIGGLDLHDLGIPDEATYIRWYGNANGMQEMEHWDFYLAYNFFRLAAIMNGIARRAEGGNAAAADALETGSKAKPLAELGWEYATRYGATL</sequence>
<dbReference type="Pfam" id="PF01636">
    <property type="entry name" value="APH"/>
    <property type="match status" value="1"/>
</dbReference>
<keyword evidence="2" id="KW-0808">Transferase</keyword>
<dbReference type="CDD" id="cd05154">
    <property type="entry name" value="ACAD10_11_N-like"/>
    <property type="match status" value="1"/>
</dbReference>
<gene>
    <name evidence="2" type="ORF">OR16_27869</name>
</gene>
<dbReference type="EMBL" id="AHJE01000074">
    <property type="protein sequence ID" value="EHP40067.1"/>
    <property type="molecule type" value="Genomic_DNA"/>
</dbReference>
<accession>H1SBL4</accession>
<dbReference type="InterPro" id="IPR052898">
    <property type="entry name" value="ACAD10-like"/>
</dbReference>
<comment type="caution">
    <text evidence="2">The sequence shown here is derived from an EMBL/GenBank/DDBJ whole genome shotgun (WGS) entry which is preliminary data.</text>
</comment>
<dbReference type="GO" id="GO:0016740">
    <property type="term" value="F:transferase activity"/>
    <property type="evidence" value="ECO:0007669"/>
    <property type="project" value="UniProtKB-KW"/>
</dbReference>
<feature type="domain" description="Aminoglycoside phosphotransferase" evidence="1">
    <location>
        <begin position="42"/>
        <end position="262"/>
    </location>
</feature>
<proteinExistence type="predicted"/>
<dbReference type="Gene3D" id="3.30.200.20">
    <property type="entry name" value="Phosphorylase Kinase, domain 1"/>
    <property type="match status" value="1"/>
</dbReference>
<evidence type="ECO:0000313" key="3">
    <source>
        <dbReference type="Proteomes" id="UP000005808"/>
    </source>
</evidence>
<dbReference type="OrthoDB" id="3806873at2"/>
<dbReference type="Gene3D" id="3.90.1200.10">
    <property type="match status" value="1"/>
</dbReference>
<dbReference type="PANTHER" id="PTHR47829:SF3">
    <property type="entry name" value="AMINOGLYCOSIDE PHOSPHOTRANSFERASE DOMAIN-CONTAINING PROTEIN"/>
    <property type="match status" value="1"/>
</dbReference>
<dbReference type="InterPro" id="IPR041726">
    <property type="entry name" value="ACAD10_11_N"/>
</dbReference>
<organism evidence="2 3">
    <name type="scientific">Cupriavidus basilensis OR16</name>
    <dbReference type="NCBI Taxonomy" id="1127483"/>
    <lineage>
        <taxon>Bacteria</taxon>
        <taxon>Pseudomonadati</taxon>
        <taxon>Pseudomonadota</taxon>
        <taxon>Betaproteobacteria</taxon>
        <taxon>Burkholderiales</taxon>
        <taxon>Burkholderiaceae</taxon>
        <taxon>Cupriavidus</taxon>
    </lineage>
</organism>
<dbReference type="PATRIC" id="fig|1127483.3.peg.5556"/>
<dbReference type="SUPFAM" id="SSF56112">
    <property type="entry name" value="Protein kinase-like (PK-like)"/>
    <property type="match status" value="1"/>
</dbReference>
<evidence type="ECO:0000313" key="2">
    <source>
        <dbReference type="EMBL" id="EHP40067.1"/>
    </source>
</evidence>
<dbReference type="InterPro" id="IPR002575">
    <property type="entry name" value="Aminoglycoside_PTrfase"/>
</dbReference>
<dbReference type="RefSeq" id="WP_006161160.1">
    <property type="nucleotide sequence ID" value="NZ_AHJE01000074.1"/>
</dbReference>
<reference evidence="2 3" key="1">
    <citation type="journal article" date="2012" name="J. Bacteriol.">
        <title>De Novo Genome Project of Cupriavidus basilensis OR16.</title>
        <authorList>
            <person name="Cserhati M."/>
            <person name="Kriszt B."/>
            <person name="Szoboszlay S."/>
            <person name="Toth A."/>
            <person name="Szabo I."/>
            <person name="Tancsics A."/>
            <person name="Nagy I."/>
            <person name="Horvath B."/>
            <person name="Nagy I."/>
            <person name="Kukolya J."/>
        </authorList>
    </citation>
    <scope>NUCLEOTIDE SEQUENCE [LARGE SCALE GENOMIC DNA]</scope>
    <source>
        <strain evidence="2 3">OR16</strain>
    </source>
</reference>
<dbReference type="PANTHER" id="PTHR47829">
    <property type="entry name" value="HYDROLASE, PUTATIVE (AFU_ORTHOLOGUE AFUA_1G12880)-RELATED"/>
    <property type="match status" value="1"/>
</dbReference>
<dbReference type="Proteomes" id="UP000005808">
    <property type="component" value="Unassembled WGS sequence"/>
</dbReference>
<protein>
    <submittedName>
        <fullName evidence="2">Aminoglycoside phosphotransferase</fullName>
    </submittedName>
</protein>
<name>H1SBL4_9BURK</name>